<name>A0A066YY69_9ACTN</name>
<proteinExistence type="predicted"/>
<evidence type="ECO:0000313" key="2">
    <source>
        <dbReference type="EMBL" id="KDN82870.1"/>
    </source>
</evidence>
<feature type="compositionally biased region" description="Basic residues" evidence="1">
    <location>
        <begin position="103"/>
        <end position="115"/>
    </location>
</feature>
<feature type="region of interest" description="Disordered" evidence="1">
    <location>
        <begin position="69"/>
        <end position="115"/>
    </location>
</feature>
<evidence type="ECO:0000313" key="3">
    <source>
        <dbReference type="Proteomes" id="UP000027178"/>
    </source>
</evidence>
<evidence type="ECO:0000256" key="1">
    <source>
        <dbReference type="SAM" id="MobiDB-lite"/>
    </source>
</evidence>
<dbReference type="HOGENOM" id="CLU_2105717_0_0_11"/>
<reference evidence="2 3" key="1">
    <citation type="submission" date="2014-05" db="EMBL/GenBank/DDBJ databases">
        <title>Draft Genome Sequence of Kitasatospora cheerisanensis KCTC 2395.</title>
        <authorList>
            <person name="Nam D.H."/>
        </authorList>
    </citation>
    <scope>NUCLEOTIDE SEQUENCE [LARGE SCALE GENOMIC DNA]</scope>
    <source>
        <strain evidence="2 3">KCTC 2395</strain>
    </source>
</reference>
<accession>A0A066YY69</accession>
<keyword evidence="3" id="KW-1185">Reference proteome</keyword>
<protein>
    <submittedName>
        <fullName evidence="2">Uncharacterized protein</fullName>
    </submittedName>
</protein>
<sequence length="115" mass="12318">MRHAQPDRADGAEEYRPRRRRRCGRGSRLLGRGLLRWGLLGGGFGRRSGGGGLLRGCLLGRPGLAGACGGASGRSCGHGRQPTGAPRPRTCAGALRRVAPQTRRQRPVNHPHGRR</sequence>
<dbReference type="AlphaFoldDB" id="A0A066YY69"/>
<comment type="caution">
    <text evidence="2">The sequence shown here is derived from an EMBL/GenBank/DDBJ whole genome shotgun (WGS) entry which is preliminary data.</text>
</comment>
<feature type="region of interest" description="Disordered" evidence="1">
    <location>
        <begin position="1"/>
        <end position="20"/>
    </location>
</feature>
<dbReference type="Proteomes" id="UP000027178">
    <property type="component" value="Unassembled WGS sequence"/>
</dbReference>
<dbReference type="EMBL" id="JNBY01000099">
    <property type="protein sequence ID" value="KDN82870.1"/>
    <property type="molecule type" value="Genomic_DNA"/>
</dbReference>
<gene>
    <name evidence="2" type="ORF">KCH_53430</name>
</gene>
<organism evidence="2 3">
    <name type="scientific">Kitasatospora cheerisanensis KCTC 2395</name>
    <dbReference type="NCBI Taxonomy" id="1348663"/>
    <lineage>
        <taxon>Bacteria</taxon>
        <taxon>Bacillati</taxon>
        <taxon>Actinomycetota</taxon>
        <taxon>Actinomycetes</taxon>
        <taxon>Kitasatosporales</taxon>
        <taxon>Streptomycetaceae</taxon>
        <taxon>Kitasatospora</taxon>
    </lineage>
</organism>
<dbReference type="PATRIC" id="fig|1348663.4.peg.5171"/>
<feature type="compositionally biased region" description="Basic and acidic residues" evidence="1">
    <location>
        <begin position="1"/>
        <end position="16"/>
    </location>
</feature>